<reference evidence="2" key="1">
    <citation type="submission" date="2016-01" db="EMBL/GenBank/DDBJ databases">
        <title>Genome sequencing of Roseivirga ehrenbergii KMM 6017.</title>
        <authorList>
            <person name="Selvaratnam C."/>
            <person name="Thevarajoo S."/>
            <person name="Goh K.M."/>
            <person name="Ee R."/>
            <person name="Chan K.-G."/>
            <person name="Chong C.S."/>
        </authorList>
    </citation>
    <scope>NUCLEOTIDE SEQUENCE [LARGE SCALE GENOMIC DNA]</scope>
    <source>
        <strain evidence="2">KMM 6017</strain>
    </source>
</reference>
<feature type="region of interest" description="Disordered" evidence="1">
    <location>
        <begin position="107"/>
        <end position="162"/>
    </location>
</feature>
<feature type="compositionally biased region" description="Basic and acidic residues" evidence="1">
    <location>
        <begin position="127"/>
        <end position="147"/>
    </location>
</feature>
<dbReference type="STRING" id="279360.MB14_10310"/>
<sequence length="297" mass="34417">MPNGNFHSILDIPKQKPVNRERFNQLLGNLHQVTNEDIKSLNDLRKKYPFFQTPYVIVAKALKDRNHPKTDAFIKKAAIYSPNRAHLKKIILGEISFEAPQENTIKKKQGKTIETPETSKEIVTPKAETETETVTKEAISKTDKDGPQEEPIVPQTLGKQNPEINQLEKDLLEIKERKLRLAKMFEGQEETKTIKAETTPQSNKSQVELIEKFIQNEPRFENKKGINEENEYTQEDLAAKHMKSKDEFVTETLAKLLLKQKKYTRAIDIYKKLSLKFPEKRTYFASQIQKIKEVQNV</sequence>
<proteinExistence type="predicted"/>
<organism evidence="2 3">
    <name type="scientific">Roseivirga ehrenbergii (strain DSM 102268 / JCM 13514 / KCTC 12282 / NCIMB 14502 / KMM 6017)</name>
    <dbReference type="NCBI Taxonomy" id="279360"/>
    <lineage>
        <taxon>Bacteria</taxon>
        <taxon>Pseudomonadati</taxon>
        <taxon>Bacteroidota</taxon>
        <taxon>Cytophagia</taxon>
        <taxon>Cytophagales</taxon>
        <taxon>Roseivirgaceae</taxon>
        <taxon>Roseivirga</taxon>
    </lineage>
</organism>
<gene>
    <name evidence="2" type="ORF">MB14_10310</name>
</gene>
<dbReference type="AlphaFoldDB" id="A0A150WYZ1"/>
<evidence type="ECO:0000313" key="2">
    <source>
        <dbReference type="EMBL" id="KYG71701.1"/>
    </source>
</evidence>
<protein>
    <recommendedName>
        <fullName evidence="4">Tetratricopeptide repeat protein</fullName>
    </recommendedName>
</protein>
<accession>A0A150WYZ1</accession>
<evidence type="ECO:0008006" key="4">
    <source>
        <dbReference type="Google" id="ProtNLM"/>
    </source>
</evidence>
<name>A0A150WYZ1_ROSEK</name>
<keyword evidence="3" id="KW-1185">Reference proteome</keyword>
<comment type="caution">
    <text evidence="2">The sequence shown here is derived from an EMBL/GenBank/DDBJ whole genome shotgun (WGS) entry which is preliminary data.</text>
</comment>
<dbReference type="Proteomes" id="UP000075583">
    <property type="component" value="Unassembled WGS sequence"/>
</dbReference>
<dbReference type="EMBL" id="LQZQ01000050">
    <property type="protein sequence ID" value="KYG71701.1"/>
    <property type="molecule type" value="Genomic_DNA"/>
</dbReference>
<evidence type="ECO:0000256" key="1">
    <source>
        <dbReference type="SAM" id="MobiDB-lite"/>
    </source>
</evidence>
<evidence type="ECO:0000313" key="3">
    <source>
        <dbReference type="Proteomes" id="UP000075583"/>
    </source>
</evidence>